<keyword evidence="5" id="KW-0472">Membrane</keyword>
<dbReference type="EMBL" id="FNEJ01000032">
    <property type="protein sequence ID" value="SDJ44703.1"/>
    <property type="molecule type" value="Genomic_DNA"/>
</dbReference>
<dbReference type="Pfam" id="PF02518">
    <property type="entry name" value="HATPase_c"/>
    <property type="match status" value="1"/>
</dbReference>
<dbReference type="SUPFAM" id="SSF47384">
    <property type="entry name" value="Homodimeric domain of signal transducing histidine kinase"/>
    <property type="match status" value="1"/>
</dbReference>
<dbReference type="SMART" id="SM00387">
    <property type="entry name" value="HATPase_c"/>
    <property type="match status" value="1"/>
</dbReference>
<keyword evidence="3 4" id="KW-0597">Phosphoprotein</keyword>
<dbReference type="PRINTS" id="PR00344">
    <property type="entry name" value="BCTRLSENSOR"/>
</dbReference>
<keyword evidence="8" id="KW-0808">Transferase</keyword>
<feature type="modified residue" description="4-aspartylphosphate" evidence="4">
    <location>
        <position position="594"/>
    </location>
</feature>
<accession>A0A1G8TTA5</accession>
<evidence type="ECO:0000256" key="3">
    <source>
        <dbReference type="ARBA" id="ARBA00022553"/>
    </source>
</evidence>
<dbReference type="SUPFAM" id="SSF52172">
    <property type="entry name" value="CheY-like"/>
    <property type="match status" value="1"/>
</dbReference>
<dbReference type="InterPro" id="IPR007892">
    <property type="entry name" value="CHASE4"/>
</dbReference>
<dbReference type="InterPro" id="IPR011006">
    <property type="entry name" value="CheY-like_superfamily"/>
</dbReference>
<dbReference type="SMART" id="SM00388">
    <property type="entry name" value="HisKA"/>
    <property type="match status" value="1"/>
</dbReference>
<feature type="domain" description="Response regulatory" evidence="7">
    <location>
        <begin position="544"/>
        <end position="660"/>
    </location>
</feature>
<gene>
    <name evidence="8" type="ORF">SAMN04487993_103223</name>
</gene>
<dbReference type="InterPro" id="IPR036890">
    <property type="entry name" value="HATPase_C_sf"/>
</dbReference>
<dbReference type="Pfam" id="PF00512">
    <property type="entry name" value="HisKA"/>
    <property type="match status" value="1"/>
</dbReference>
<evidence type="ECO:0000313" key="9">
    <source>
        <dbReference type="Proteomes" id="UP000199093"/>
    </source>
</evidence>
<evidence type="ECO:0000259" key="7">
    <source>
        <dbReference type="PROSITE" id="PS50110"/>
    </source>
</evidence>
<dbReference type="InterPro" id="IPR003661">
    <property type="entry name" value="HisK_dim/P_dom"/>
</dbReference>
<dbReference type="PANTHER" id="PTHR43065">
    <property type="entry name" value="SENSOR HISTIDINE KINASE"/>
    <property type="match status" value="1"/>
</dbReference>
<dbReference type="InterPro" id="IPR003594">
    <property type="entry name" value="HATPase_dom"/>
</dbReference>
<dbReference type="CDD" id="cd00082">
    <property type="entry name" value="HisKA"/>
    <property type="match status" value="1"/>
</dbReference>
<feature type="domain" description="Histidine kinase" evidence="6">
    <location>
        <begin position="300"/>
        <end position="523"/>
    </location>
</feature>
<organism evidence="8 9">
    <name type="scientific">Salipiger marinus</name>
    <dbReference type="NCBI Taxonomy" id="555512"/>
    <lineage>
        <taxon>Bacteria</taxon>
        <taxon>Pseudomonadati</taxon>
        <taxon>Pseudomonadota</taxon>
        <taxon>Alphaproteobacteria</taxon>
        <taxon>Rhodobacterales</taxon>
        <taxon>Roseobacteraceae</taxon>
        <taxon>Salipiger</taxon>
    </lineage>
</organism>
<sequence length="662" mass="71839">MLVVLGIVALSLIVVGYNAISVTDTTAKARQERFAARLLEAEISSLPDQQRSATVWDDAVLNTELRDDDWIDGNLGAWMQDYFGHDESYLLDRDDRPIFASINEERQPLDVFDARAEDIAPLVGRLRALMSEASLNVENPYEELAEVSVVSAVHLDTGPAIVAIVPIISDTGEIAQVPGSENLHVAVRYLDAEFARTIGDPIELRQVTFSDDGSSDDLARVPVTDSDGAPVTWLVWTPERPGMGLFFSVLPVLFASAVAIAFFLWWIIQRLLRVSKQLRTSEERLQQSQRLEAVGQLTGGIAHDFNNLLTIIMGNTEAIQDRLGPDHPLRPSADLTALAADRAADLTSRLLAFSRKQALQPQVTDLNAVVSGMEGMLRRTITKDIDIRIVAAADLWRTEVDPAQIESALLNLAINSRDAMPEGGVLTIETANVALDEDYVASEPGLTAGEFAMISVSDNGHGIAKEQLGRVFEPFFTTKPVGKGTGLGLSMVYGFVKQTGGHISVYSEPGNGTTVKIYFPRYYGTTPAPAGKVQEKAALPGQETILIVEDDSLISQQLSSQLTDLGYSVLAAPAGAAALAILKERRDIDLLLTDIILPGGMNGQQVAEAAKAINPQLKLLYTSGYSENAIIHHGRLAPGTELLSKPYRRSELALKIRQVLEA</sequence>
<comment type="catalytic activity">
    <reaction evidence="1">
        <text>ATP + protein L-histidine = ADP + protein N-phospho-L-histidine.</text>
        <dbReference type="EC" id="2.7.13.3"/>
    </reaction>
</comment>
<keyword evidence="8" id="KW-0418">Kinase</keyword>
<dbReference type="Pfam" id="PF00072">
    <property type="entry name" value="Response_reg"/>
    <property type="match status" value="1"/>
</dbReference>
<reference evidence="8 9" key="1">
    <citation type="submission" date="2016-10" db="EMBL/GenBank/DDBJ databases">
        <authorList>
            <person name="de Groot N.N."/>
        </authorList>
    </citation>
    <scope>NUCLEOTIDE SEQUENCE [LARGE SCALE GENOMIC DNA]</scope>
    <source>
        <strain evidence="8 9">DSM 26424</strain>
    </source>
</reference>
<keyword evidence="9" id="KW-1185">Reference proteome</keyword>
<dbReference type="InterPro" id="IPR005467">
    <property type="entry name" value="His_kinase_dom"/>
</dbReference>
<dbReference type="Gene3D" id="1.10.287.130">
    <property type="match status" value="1"/>
</dbReference>
<dbReference type="AlphaFoldDB" id="A0A1G8TTA5"/>
<dbReference type="InterPro" id="IPR036097">
    <property type="entry name" value="HisK_dim/P_sf"/>
</dbReference>
<dbReference type="SMART" id="SM00448">
    <property type="entry name" value="REC"/>
    <property type="match status" value="1"/>
</dbReference>
<dbReference type="InterPro" id="IPR001789">
    <property type="entry name" value="Sig_transdc_resp-reg_receiver"/>
</dbReference>
<dbReference type="EC" id="2.7.13.3" evidence="2"/>
<evidence type="ECO:0000259" key="6">
    <source>
        <dbReference type="PROSITE" id="PS50109"/>
    </source>
</evidence>
<dbReference type="Gene3D" id="3.30.565.10">
    <property type="entry name" value="Histidine kinase-like ATPase, C-terminal domain"/>
    <property type="match status" value="1"/>
</dbReference>
<name>A0A1G8TTA5_9RHOB</name>
<dbReference type="PROSITE" id="PS50109">
    <property type="entry name" value="HIS_KIN"/>
    <property type="match status" value="1"/>
</dbReference>
<keyword evidence="5" id="KW-1133">Transmembrane helix</keyword>
<evidence type="ECO:0000256" key="4">
    <source>
        <dbReference type="PROSITE-ProRule" id="PRU00169"/>
    </source>
</evidence>
<evidence type="ECO:0000313" key="8">
    <source>
        <dbReference type="EMBL" id="SDJ44703.1"/>
    </source>
</evidence>
<dbReference type="Gene3D" id="3.40.50.2300">
    <property type="match status" value="1"/>
</dbReference>
<dbReference type="InterPro" id="IPR004358">
    <property type="entry name" value="Sig_transdc_His_kin-like_C"/>
</dbReference>
<dbReference type="SUPFAM" id="SSF55874">
    <property type="entry name" value="ATPase domain of HSP90 chaperone/DNA topoisomerase II/histidine kinase"/>
    <property type="match status" value="1"/>
</dbReference>
<dbReference type="OrthoDB" id="9801651at2"/>
<dbReference type="Pfam" id="PF05228">
    <property type="entry name" value="CHASE4"/>
    <property type="match status" value="1"/>
</dbReference>
<dbReference type="Proteomes" id="UP000199093">
    <property type="component" value="Unassembled WGS sequence"/>
</dbReference>
<protein>
    <recommendedName>
        <fullName evidence="2">histidine kinase</fullName>
        <ecNumber evidence="2">2.7.13.3</ecNumber>
    </recommendedName>
</protein>
<dbReference type="GO" id="GO:0000155">
    <property type="term" value="F:phosphorelay sensor kinase activity"/>
    <property type="evidence" value="ECO:0007669"/>
    <property type="project" value="InterPro"/>
</dbReference>
<evidence type="ECO:0000256" key="5">
    <source>
        <dbReference type="SAM" id="Phobius"/>
    </source>
</evidence>
<dbReference type="STRING" id="555512.SAMN04487993_103223"/>
<dbReference type="PROSITE" id="PS50110">
    <property type="entry name" value="RESPONSE_REGULATORY"/>
    <property type="match status" value="1"/>
</dbReference>
<evidence type="ECO:0000256" key="2">
    <source>
        <dbReference type="ARBA" id="ARBA00012438"/>
    </source>
</evidence>
<dbReference type="PANTHER" id="PTHR43065:SF49">
    <property type="entry name" value="HISTIDINE KINASE"/>
    <property type="match status" value="1"/>
</dbReference>
<feature type="transmembrane region" description="Helical" evidence="5">
    <location>
        <begin position="245"/>
        <end position="268"/>
    </location>
</feature>
<proteinExistence type="predicted"/>
<dbReference type="RefSeq" id="WP_089851810.1">
    <property type="nucleotide sequence ID" value="NZ_FNEJ01000032.1"/>
</dbReference>
<evidence type="ECO:0000256" key="1">
    <source>
        <dbReference type="ARBA" id="ARBA00000085"/>
    </source>
</evidence>
<keyword evidence="5" id="KW-0812">Transmembrane</keyword>